<evidence type="ECO:0000256" key="2">
    <source>
        <dbReference type="ARBA" id="ARBA00022679"/>
    </source>
</evidence>
<dbReference type="PANTHER" id="PTHR18895">
    <property type="entry name" value="HEMK METHYLTRANSFERASE"/>
    <property type="match status" value="1"/>
</dbReference>
<dbReference type="PANTHER" id="PTHR18895:SF74">
    <property type="entry name" value="MTRF1L RELEASE FACTOR GLUTAMINE METHYLTRANSFERASE"/>
    <property type="match status" value="1"/>
</dbReference>
<gene>
    <name evidence="4" type="ORF">V5O49_05105</name>
</gene>
<reference evidence="4" key="1">
    <citation type="journal article" date="2024" name="Antonie Van Leeuwenhoek">
        <title>Isoptericola haloaureus sp. nov., a dimorphic actinobacterium isolated from mangrove sediments of southeast India, implicating biosaline agricultural significance through nitrogen fixation and salt tolerance genes.</title>
        <authorList>
            <person name="Prathaban M."/>
            <person name="Prathiviraj R."/>
            <person name="Ravichandran M."/>
            <person name="Natarajan S.D."/>
            <person name="Sobanaa M."/>
            <person name="Hari Krishna Kumar S."/>
            <person name="Chandrasekar V."/>
            <person name="Selvin J."/>
        </authorList>
    </citation>
    <scope>NUCLEOTIDE SEQUENCE</scope>
    <source>
        <strain evidence="4">MP1014</strain>
    </source>
</reference>
<dbReference type="InterPro" id="IPR004556">
    <property type="entry name" value="HemK-like"/>
</dbReference>
<keyword evidence="1" id="KW-0489">Methyltransferase</keyword>
<dbReference type="InterPro" id="IPR050320">
    <property type="entry name" value="N5-glutamine_MTase"/>
</dbReference>
<protein>
    <recommendedName>
        <fullName evidence="6">Release factor glutamine methyltransferase</fullName>
    </recommendedName>
</protein>
<evidence type="ECO:0000256" key="3">
    <source>
        <dbReference type="ARBA" id="ARBA00022691"/>
    </source>
</evidence>
<dbReference type="CDD" id="cd02440">
    <property type="entry name" value="AdoMet_MTases"/>
    <property type="match status" value="1"/>
</dbReference>
<accession>A0ABU7Z508</accession>
<evidence type="ECO:0000313" key="4">
    <source>
        <dbReference type="EMBL" id="MEG3614498.1"/>
    </source>
</evidence>
<evidence type="ECO:0008006" key="6">
    <source>
        <dbReference type="Google" id="ProtNLM"/>
    </source>
</evidence>
<evidence type="ECO:0000256" key="1">
    <source>
        <dbReference type="ARBA" id="ARBA00022603"/>
    </source>
</evidence>
<proteinExistence type="predicted"/>
<dbReference type="EMBL" id="JBAGLP010000110">
    <property type="protein sequence ID" value="MEG3614498.1"/>
    <property type="molecule type" value="Genomic_DNA"/>
</dbReference>
<dbReference type="Gene3D" id="3.40.50.150">
    <property type="entry name" value="Vaccinia Virus protein VP39"/>
    <property type="match status" value="1"/>
</dbReference>
<keyword evidence="3" id="KW-0949">S-adenosyl-L-methionine</keyword>
<dbReference type="RefSeq" id="WP_332901337.1">
    <property type="nucleotide sequence ID" value="NZ_JBAGLP010000110.1"/>
</dbReference>
<dbReference type="NCBIfam" id="TIGR00536">
    <property type="entry name" value="hemK_fam"/>
    <property type="match status" value="1"/>
</dbReference>
<organism evidence="4 5">
    <name type="scientific">Isoptericola haloaureus</name>
    <dbReference type="NCBI Taxonomy" id="1542902"/>
    <lineage>
        <taxon>Bacteria</taxon>
        <taxon>Bacillati</taxon>
        <taxon>Actinomycetota</taxon>
        <taxon>Actinomycetes</taxon>
        <taxon>Micrococcales</taxon>
        <taxon>Promicromonosporaceae</taxon>
        <taxon>Isoptericola</taxon>
    </lineage>
</organism>
<dbReference type="Proteomes" id="UP001310387">
    <property type="component" value="Unassembled WGS sequence"/>
</dbReference>
<keyword evidence="5" id="KW-1185">Reference proteome</keyword>
<comment type="caution">
    <text evidence="4">The sequence shown here is derived from an EMBL/GenBank/DDBJ whole genome shotgun (WGS) entry which is preliminary data.</text>
</comment>
<dbReference type="SUPFAM" id="SSF53335">
    <property type="entry name" value="S-adenosyl-L-methionine-dependent methyltransferases"/>
    <property type="match status" value="1"/>
</dbReference>
<dbReference type="InterPro" id="IPR029063">
    <property type="entry name" value="SAM-dependent_MTases_sf"/>
</dbReference>
<sequence>MSTPDPTTTAALIARLRAAGCVFAEDEAAALLRAAPVGSARLEELVARRAAGEPLEHVLGRVELAGRSWAVGPGVFVPRRRSEALVRLALDRVAPRPDATVVDLCCGCGVVGGAVLAGRSAAGTSATLHAVDVDPVAAAYARRNLEPLGGVALVGDLFAPLPHDLHGRVDLLLCHAPYVPTDAVATMPPEAREHEPRRALDGGDDGLDVLRRVLADAPAWLAPDGALLFEIAEHQWAGARRAVEQAGLAARRVRDEALDATVVVASR</sequence>
<name>A0ABU7Z508_9MICO</name>
<reference evidence="4" key="2">
    <citation type="submission" date="2024-02" db="EMBL/GenBank/DDBJ databases">
        <authorList>
            <person name="Prathaban M."/>
            <person name="Mythili R."/>
            <person name="Sharmila Devi N."/>
            <person name="Sobanaa M."/>
            <person name="Prathiviraj R."/>
            <person name="Selvin J."/>
        </authorList>
    </citation>
    <scope>NUCLEOTIDE SEQUENCE</scope>
    <source>
        <strain evidence="4">MP1014</strain>
    </source>
</reference>
<keyword evidence="2" id="KW-0808">Transferase</keyword>
<dbReference type="InterPro" id="IPR022446">
    <property type="entry name" value="MeTrfrase_put"/>
</dbReference>
<evidence type="ECO:0000313" key="5">
    <source>
        <dbReference type="Proteomes" id="UP001310387"/>
    </source>
</evidence>
<dbReference type="NCBIfam" id="TIGR03704">
    <property type="entry name" value="PrmC_rel_meth"/>
    <property type="match status" value="1"/>
</dbReference>